<feature type="transmembrane region" description="Helical" evidence="1">
    <location>
        <begin position="16"/>
        <end position="39"/>
    </location>
</feature>
<accession>A0A4C1TZY6</accession>
<keyword evidence="1" id="KW-0812">Transmembrane</keyword>
<name>A0A4C1TZY6_EUMVA</name>
<dbReference type="Proteomes" id="UP000299102">
    <property type="component" value="Unassembled WGS sequence"/>
</dbReference>
<dbReference type="EMBL" id="BGZK01000109">
    <property type="protein sequence ID" value="GBP19550.1"/>
    <property type="molecule type" value="Genomic_DNA"/>
</dbReference>
<keyword evidence="1" id="KW-0472">Membrane</keyword>
<comment type="caution">
    <text evidence="2">The sequence shown here is derived from an EMBL/GenBank/DDBJ whole genome shotgun (WGS) entry which is preliminary data.</text>
</comment>
<sequence>MEFENGTLTTIYPVEATILAATCASVFSVVGVVECASCLRLKLRKAPLGAMLRLPDSEKEYLQVETCIYVYDLRSKHQLAIYVFEKLVSHLPCGRDFALSDLLLLRRTENQLRSTRFSSPEGVVKAMKNVVPRSQRDHGRV</sequence>
<evidence type="ECO:0000313" key="3">
    <source>
        <dbReference type="Proteomes" id="UP000299102"/>
    </source>
</evidence>
<evidence type="ECO:0000313" key="2">
    <source>
        <dbReference type="EMBL" id="GBP19550.1"/>
    </source>
</evidence>
<keyword evidence="3" id="KW-1185">Reference proteome</keyword>
<dbReference type="AlphaFoldDB" id="A0A4C1TZY6"/>
<organism evidence="2 3">
    <name type="scientific">Eumeta variegata</name>
    <name type="common">Bagworm moth</name>
    <name type="synonym">Eumeta japonica</name>
    <dbReference type="NCBI Taxonomy" id="151549"/>
    <lineage>
        <taxon>Eukaryota</taxon>
        <taxon>Metazoa</taxon>
        <taxon>Ecdysozoa</taxon>
        <taxon>Arthropoda</taxon>
        <taxon>Hexapoda</taxon>
        <taxon>Insecta</taxon>
        <taxon>Pterygota</taxon>
        <taxon>Neoptera</taxon>
        <taxon>Endopterygota</taxon>
        <taxon>Lepidoptera</taxon>
        <taxon>Glossata</taxon>
        <taxon>Ditrysia</taxon>
        <taxon>Tineoidea</taxon>
        <taxon>Psychidae</taxon>
        <taxon>Oiketicinae</taxon>
        <taxon>Eumeta</taxon>
    </lineage>
</organism>
<keyword evidence="1" id="KW-1133">Transmembrane helix</keyword>
<reference evidence="2 3" key="1">
    <citation type="journal article" date="2019" name="Commun. Biol.">
        <title>The bagworm genome reveals a unique fibroin gene that provides high tensile strength.</title>
        <authorList>
            <person name="Kono N."/>
            <person name="Nakamura H."/>
            <person name="Ohtoshi R."/>
            <person name="Tomita M."/>
            <person name="Numata K."/>
            <person name="Arakawa K."/>
        </authorList>
    </citation>
    <scope>NUCLEOTIDE SEQUENCE [LARGE SCALE GENOMIC DNA]</scope>
</reference>
<gene>
    <name evidence="2" type="ORF">EVAR_102098_1</name>
</gene>
<evidence type="ECO:0000256" key="1">
    <source>
        <dbReference type="SAM" id="Phobius"/>
    </source>
</evidence>
<protein>
    <submittedName>
        <fullName evidence="2">Uncharacterized protein</fullName>
    </submittedName>
</protein>
<proteinExistence type="predicted"/>